<organism evidence="1 2">
    <name type="scientific">Polaribacter haliotis</name>
    <dbReference type="NCBI Taxonomy" id="1888915"/>
    <lineage>
        <taxon>Bacteria</taxon>
        <taxon>Pseudomonadati</taxon>
        <taxon>Bacteroidota</taxon>
        <taxon>Flavobacteriia</taxon>
        <taxon>Flavobacteriales</taxon>
        <taxon>Flavobacteriaceae</taxon>
    </lineage>
</organism>
<proteinExistence type="predicted"/>
<reference evidence="1 2" key="1">
    <citation type="journal article" date="2016" name="Int. J. Syst. Evol. Microbiol.">
        <title>Polaribacter haliotis sp. nov., isolated from the gut of abalone Haliotis discus hannai.</title>
        <authorList>
            <person name="Kim Y.O."/>
            <person name="Park I.S."/>
            <person name="Park S."/>
            <person name="Nam B.H."/>
            <person name="Park J.M."/>
            <person name="Kim D.G."/>
            <person name="Yoon J.H."/>
        </authorList>
    </citation>
    <scope>NUCLEOTIDE SEQUENCE [LARGE SCALE GENOMIC DNA]</scope>
    <source>
        <strain evidence="1 2">KCTC 52418</strain>
    </source>
</reference>
<protein>
    <submittedName>
        <fullName evidence="1">Uncharacterized protein</fullName>
    </submittedName>
</protein>
<sequence length="948" mass="111352">MRVSKLLKELNLSFDRLKLYEPYLDVKIESLNQELSDLTRLKILSIQVNAKIQIEITSQNSQTNKIDLSQFEKPKRLRKPREKIALNNFEKFIGNIDWYYNHATQDEYGFVKHRELGGVYFRGDVVIGIHPERLRENEQVIFELRSRDLHGKRKRATKLYRIEEETDILFLISNGLSSYPDFLNYALVLARKDNFVLKKPQKDEITAIFNRFLNKSENPVDFSKALKVLNLIEKLELKLNTTAFYKTLNSSEKFALFCNTNYTISIDDIKENLITYVLEDSQDNYAILEKLKPEERKNLLEIVYNRILEGAKVKSTINLLGYLNTYININFNKFPPEILLKLWTANKLDFFPLEAIYKHILECNETILYQKKENQPYKWIEIDLDNIFNNLSEEENRELFFRCLYEIEEIKEVSIFQDILFFVNKTKFEELQKEFHTIIFNKSSEFIKLYLFVEDYTDEIDFHNSVIYTGFLSSEQQKVFFKKVLMLIETNVLNLNLEDLSKIIVFEYQDNVLAKSIDGVSLDFTLSIILRIANDLKNNTITNQQTMFEIIANQIKTPQDFLEINGFFSECSGRTISEAVFTEVDGEKVIDYITKKTDYKPRFATICDGRKAIHKITNEPVLSTNEQFEFWWCENSPCFKICRHKTIPENWRNYTLEDVLRILNVPFSQHQYEVVLGVINKVNRFLEHLKCTSCKTILRPKGNSNYSFYRVSEFSCTNESCVNPDKDVYLTHCLNGKCLDIIDSRTTVKCKPKSLENVDNTDNCGWYICNNCLSCCSSEKLLARKYNKEKFGGNYNCHERGHRDLGIICCPKCGSETEEKAINLEKYNKTLDWFKSKIGTVAIEKYGQRDDGKWWFRWRQGNIDRDTFRNTLLQLKNNGFQVPNYNTSDDVQFISEPFNTLNTIPNNFECGNCNHIIDLTDKEVFDVSRVKAVKSFHNNIFPTQEKTN</sequence>
<dbReference type="RefSeq" id="WP_088354268.1">
    <property type="nucleotide sequence ID" value="NZ_CP061813.1"/>
</dbReference>
<dbReference type="OrthoDB" id="1397991at2"/>
<dbReference type="Proteomes" id="UP000516764">
    <property type="component" value="Chromosome"/>
</dbReference>
<accession>A0A7L8AF83</accession>
<dbReference type="KEGG" id="phal:H9I45_15250"/>
<evidence type="ECO:0000313" key="2">
    <source>
        <dbReference type="Proteomes" id="UP000516764"/>
    </source>
</evidence>
<name>A0A7L8AF83_9FLAO</name>
<keyword evidence="2" id="KW-1185">Reference proteome</keyword>
<evidence type="ECO:0000313" key="1">
    <source>
        <dbReference type="EMBL" id="QOD60675.1"/>
    </source>
</evidence>
<dbReference type="EMBL" id="CP061813">
    <property type="protein sequence ID" value="QOD60675.1"/>
    <property type="molecule type" value="Genomic_DNA"/>
</dbReference>
<dbReference type="AlphaFoldDB" id="A0A7L8AF83"/>
<gene>
    <name evidence="1" type="ORF">H9I45_15250</name>
</gene>